<dbReference type="PANTHER" id="PTHR35970:SF1">
    <property type="entry name" value="SODIUM CHANNEL AND CLATHRIN LINKER 1"/>
    <property type="match status" value="1"/>
</dbReference>
<sequence length="581" mass="66716">MKDISEDMPPEVPEVSKNKDIDTSIIQEYEDLFHTVQGQLKQCQSDQDALRSRMESVIFENESLADQLKTEISKNSVDGNNLKSINNNMRQQLDAAIQERNSALEMWQTSLKLVSALEKELQDYRDNSHLTSAVEKVNEVRSEYSRAITLLEDKVSAATSRLAKDKAARETAEEKLIRIENDYKLLSERYEKRCKDVDEALISKEMALKKVEELEKDLVNAMSEAKEAKLGSSELETALEQSIARLEEVLTREVEAREKVDEALQIVDVALIERDNALKQATQASEEVQQLRATIAELISEAGIEVRAEAEQIKEQYNSRIKTVLLDMRRLQAENKNKTSQVQKLKSDLATLEVELQRTRRELDTALRDRPSLSALDRKLDGIFRTQEIAGGESIRADLEIEQLKAEIVKLTQNYELEQRQYLLERHVLEEQVNGLQTELENSSKIISDYIAKNDALNSALYQKEQDLIALKKAYLSNSTLPPEMGHCEVRSPQSQQPFMMDIKMYQELQRQLDNQRELTNKWKDEANLITTRFQTRLRELNSEASSLRRQNRDICNQLHAAQCQLQNYQQLACGRVPGRS</sequence>
<keyword evidence="3" id="KW-0813">Transport</keyword>
<dbReference type="Proteomes" id="UP001219518">
    <property type="component" value="Unassembled WGS sequence"/>
</dbReference>
<keyword evidence="3" id="KW-0407">Ion channel</keyword>
<gene>
    <name evidence="3" type="ORF">KUF71_012888</name>
</gene>
<dbReference type="GO" id="GO:0005814">
    <property type="term" value="C:centriole"/>
    <property type="evidence" value="ECO:0007669"/>
    <property type="project" value="TreeGrafter"/>
</dbReference>
<dbReference type="GO" id="GO:0060271">
    <property type="term" value="P:cilium assembly"/>
    <property type="evidence" value="ECO:0007669"/>
    <property type="project" value="TreeGrafter"/>
</dbReference>
<organism evidence="3 4">
    <name type="scientific">Frankliniella fusca</name>
    <dbReference type="NCBI Taxonomy" id="407009"/>
    <lineage>
        <taxon>Eukaryota</taxon>
        <taxon>Metazoa</taxon>
        <taxon>Ecdysozoa</taxon>
        <taxon>Arthropoda</taxon>
        <taxon>Hexapoda</taxon>
        <taxon>Insecta</taxon>
        <taxon>Pterygota</taxon>
        <taxon>Neoptera</taxon>
        <taxon>Paraneoptera</taxon>
        <taxon>Thysanoptera</taxon>
        <taxon>Terebrantia</taxon>
        <taxon>Thripoidea</taxon>
        <taxon>Thripidae</taxon>
        <taxon>Frankliniella</taxon>
    </lineage>
</organism>
<accession>A0AAE1LN61</accession>
<feature type="coiled-coil region" evidence="1">
    <location>
        <begin position="274"/>
        <end position="369"/>
    </location>
</feature>
<evidence type="ECO:0000256" key="1">
    <source>
        <dbReference type="SAM" id="Coils"/>
    </source>
</evidence>
<protein>
    <submittedName>
        <fullName evidence="3">Sodium channel and clathrin linker 1</fullName>
    </submittedName>
</protein>
<keyword evidence="3" id="KW-0406">Ion transport</keyword>
<name>A0AAE1LN61_9NEOP</name>
<feature type="region of interest" description="Disordered" evidence="2">
    <location>
        <begin position="1"/>
        <end position="20"/>
    </location>
</feature>
<keyword evidence="1" id="KW-0175">Coiled coil</keyword>
<feature type="coiled-coil region" evidence="1">
    <location>
        <begin position="506"/>
        <end position="558"/>
    </location>
</feature>
<feature type="coiled-coil region" evidence="1">
    <location>
        <begin position="162"/>
        <end position="231"/>
    </location>
</feature>
<dbReference type="InterPro" id="IPR038911">
    <property type="entry name" value="SCLT1"/>
</dbReference>
<dbReference type="AlphaFoldDB" id="A0AAE1LN61"/>
<proteinExistence type="predicted"/>
<evidence type="ECO:0000313" key="3">
    <source>
        <dbReference type="EMBL" id="KAK3924754.1"/>
    </source>
</evidence>
<evidence type="ECO:0000313" key="4">
    <source>
        <dbReference type="Proteomes" id="UP001219518"/>
    </source>
</evidence>
<feature type="coiled-coil region" evidence="1">
    <location>
        <begin position="394"/>
        <end position="421"/>
    </location>
</feature>
<reference evidence="3" key="1">
    <citation type="submission" date="2021-07" db="EMBL/GenBank/DDBJ databases">
        <authorList>
            <person name="Catto M.A."/>
            <person name="Jacobson A."/>
            <person name="Kennedy G."/>
            <person name="Labadie P."/>
            <person name="Hunt B.G."/>
            <person name="Srinivasan R."/>
        </authorList>
    </citation>
    <scope>NUCLEOTIDE SEQUENCE</scope>
    <source>
        <strain evidence="3">PL_HMW_Pooled</strain>
        <tissue evidence="3">Head</tissue>
    </source>
</reference>
<dbReference type="GO" id="GO:0034220">
    <property type="term" value="P:monoatomic ion transmembrane transport"/>
    <property type="evidence" value="ECO:0007669"/>
    <property type="project" value="UniProtKB-KW"/>
</dbReference>
<dbReference type="GO" id="GO:0045162">
    <property type="term" value="P:clustering of voltage-gated sodium channels"/>
    <property type="evidence" value="ECO:0007669"/>
    <property type="project" value="InterPro"/>
</dbReference>
<reference evidence="3" key="2">
    <citation type="journal article" date="2023" name="BMC Genomics">
        <title>Pest status, molecular evolution, and epigenetic factors derived from the genome assembly of Frankliniella fusca, a thysanopteran phytovirus vector.</title>
        <authorList>
            <person name="Catto M.A."/>
            <person name="Labadie P.E."/>
            <person name="Jacobson A.L."/>
            <person name="Kennedy G.G."/>
            <person name="Srinivasan R."/>
            <person name="Hunt B.G."/>
        </authorList>
    </citation>
    <scope>NUCLEOTIDE SEQUENCE</scope>
    <source>
        <strain evidence="3">PL_HMW_Pooled</strain>
    </source>
</reference>
<comment type="caution">
    <text evidence="3">The sequence shown here is derived from an EMBL/GenBank/DDBJ whole genome shotgun (WGS) entry which is preliminary data.</text>
</comment>
<dbReference type="PANTHER" id="PTHR35970">
    <property type="entry name" value="SODIUM CHANNEL AND CLATHRIN LINKER 1"/>
    <property type="match status" value="1"/>
</dbReference>
<dbReference type="EMBL" id="JAHWGI010001197">
    <property type="protein sequence ID" value="KAK3924754.1"/>
    <property type="molecule type" value="Genomic_DNA"/>
</dbReference>
<keyword evidence="4" id="KW-1185">Reference proteome</keyword>
<evidence type="ECO:0000256" key="2">
    <source>
        <dbReference type="SAM" id="MobiDB-lite"/>
    </source>
</evidence>